<dbReference type="Proteomes" id="UP000681425">
    <property type="component" value="Chromosome"/>
</dbReference>
<evidence type="ECO:0000313" key="3">
    <source>
        <dbReference type="Proteomes" id="UP000681425"/>
    </source>
</evidence>
<proteinExistence type="predicted"/>
<dbReference type="Gene3D" id="3.40.50.1820">
    <property type="entry name" value="alpha/beta hydrolase"/>
    <property type="match status" value="1"/>
</dbReference>
<protein>
    <submittedName>
        <fullName evidence="2">Dienelactone hydrolase family protein</fullName>
    </submittedName>
</protein>
<dbReference type="GO" id="GO:0016787">
    <property type="term" value="F:hydrolase activity"/>
    <property type="evidence" value="ECO:0007669"/>
    <property type="project" value="UniProtKB-KW"/>
</dbReference>
<dbReference type="AlphaFoldDB" id="A0A975K9P3"/>
<dbReference type="InterPro" id="IPR002925">
    <property type="entry name" value="Dienelactn_hydro"/>
</dbReference>
<evidence type="ECO:0000259" key="1">
    <source>
        <dbReference type="Pfam" id="PF01738"/>
    </source>
</evidence>
<dbReference type="PANTHER" id="PTHR46623">
    <property type="entry name" value="CARBOXYMETHYLENEBUTENOLIDASE-RELATED"/>
    <property type="match status" value="1"/>
</dbReference>
<dbReference type="SUPFAM" id="SSF53474">
    <property type="entry name" value="alpha/beta-Hydrolases"/>
    <property type="match status" value="1"/>
</dbReference>
<reference evidence="2" key="1">
    <citation type="submission" date="2021-04" db="EMBL/GenBank/DDBJ databases">
        <title>Isolation of p-tert-butylphenol degrading bacteria Sphingobium phenoxybenzoativorans Tas13 from active sludge.</title>
        <authorList>
            <person name="Li Y."/>
        </authorList>
    </citation>
    <scope>NUCLEOTIDE SEQUENCE</scope>
    <source>
        <strain evidence="2">Tas13</strain>
    </source>
</reference>
<gene>
    <name evidence="2" type="ORF">KFK14_00305</name>
</gene>
<evidence type="ECO:0000313" key="2">
    <source>
        <dbReference type="EMBL" id="QUT05992.1"/>
    </source>
</evidence>
<organism evidence="2 3">
    <name type="scientific">Sphingobium phenoxybenzoativorans</name>
    <dbReference type="NCBI Taxonomy" id="1592790"/>
    <lineage>
        <taxon>Bacteria</taxon>
        <taxon>Pseudomonadati</taxon>
        <taxon>Pseudomonadota</taxon>
        <taxon>Alphaproteobacteria</taxon>
        <taxon>Sphingomonadales</taxon>
        <taxon>Sphingomonadaceae</taxon>
        <taxon>Sphingobium</taxon>
    </lineage>
</organism>
<dbReference type="KEGG" id="spph:KFK14_00305"/>
<accession>A0A975K9P3</accession>
<name>A0A975K9P3_9SPHN</name>
<sequence length="298" mass="31645">MTADQLPEDRLAEDQNWVQMLGVDRRSLLIGGAFAAGFAAACQPVAATTVQTPPDGLSIENAHFTGSDGFAVPAYVARPDHGKPAPIIVVVHEIFGVHEWMKDMCRRFARAGYYAIAPDLFARQGDATKVSEVKTLMETIVSKAPDAQVMADIDAAFAWAGTHGGDGGKRGITGFCWGGRIVWLYAAHSQALDAGVAFYGRLTGDPKPLQPKSPVELADTLHAPVLGQYGGQDKGIPVGDVDAMREKLKAAGKPGAITVYPDAGHGFMADYRPSYDPAAAAAAWKATADWFGKYVKKG</sequence>
<keyword evidence="3" id="KW-1185">Reference proteome</keyword>
<dbReference type="RefSeq" id="WP_212609463.1">
    <property type="nucleotide sequence ID" value="NZ_CP073910.1"/>
</dbReference>
<feature type="domain" description="Dienelactone hydrolase" evidence="1">
    <location>
        <begin position="73"/>
        <end position="294"/>
    </location>
</feature>
<keyword evidence="2" id="KW-0378">Hydrolase</keyword>
<dbReference type="PROSITE" id="PS51318">
    <property type="entry name" value="TAT"/>
    <property type="match status" value="1"/>
</dbReference>
<dbReference type="PANTHER" id="PTHR46623:SF6">
    <property type="entry name" value="ALPHA_BETA-HYDROLASES SUPERFAMILY PROTEIN"/>
    <property type="match status" value="1"/>
</dbReference>
<dbReference type="InterPro" id="IPR029058">
    <property type="entry name" value="AB_hydrolase_fold"/>
</dbReference>
<dbReference type="Pfam" id="PF01738">
    <property type="entry name" value="DLH"/>
    <property type="match status" value="1"/>
</dbReference>
<dbReference type="InterPro" id="IPR051049">
    <property type="entry name" value="Dienelactone_hydrolase-like"/>
</dbReference>
<dbReference type="EMBL" id="CP073910">
    <property type="protein sequence ID" value="QUT05992.1"/>
    <property type="molecule type" value="Genomic_DNA"/>
</dbReference>
<dbReference type="InterPro" id="IPR006311">
    <property type="entry name" value="TAT_signal"/>
</dbReference>